<keyword evidence="1" id="KW-0812">Transmembrane</keyword>
<keyword evidence="1" id="KW-0472">Membrane</keyword>
<feature type="transmembrane region" description="Helical" evidence="1">
    <location>
        <begin position="6"/>
        <end position="27"/>
    </location>
</feature>
<dbReference type="AlphaFoldDB" id="A0A344UPG9"/>
<reference evidence="2 3" key="1">
    <citation type="submission" date="2018-05" db="EMBL/GenBank/DDBJ databases">
        <title>Genome sequencing, assembly and analysis of the novel insecticidal bacterium, Chromobacterium phragmitis.</title>
        <authorList>
            <person name="Sparks M.E."/>
            <person name="Blackburn M.B."/>
            <person name="Gundersen-Rindal D.E."/>
        </authorList>
    </citation>
    <scope>NUCLEOTIDE SEQUENCE [LARGE SCALE GENOMIC DNA]</scope>
    <source>
        <strain evidence="2">IIBBL 274-1</strain>
        <plasmid evidence="2 3">unnamed</plasmid>
    </source>
</reference>
<evidence type="ECO:0000256" key="1">
    <source>
        <dbReference type="SAM" id="Phobius"/>
    </source>
</evidence>
<dbReference type="KEGG" id="chrb:DK843_22730"/>
<name>A0A344UPG9_9NEIS</name>
<protein>
    <submittedName>
        <fullName evidence="2">Uncharacterized protein</fullName>
    </submittedName>
</protein>
<dbReference type="Proteomes" id="UP000252038">
    <property type="component" value="Plasmid unnamed"/>
</dbReference>
<evidence type="ECO:0000313" key="3">
    <source>
        <dbReference type="Proteomes" id="UP000252038"/>
    </source>
</evidence>
<dbReference type="RefSeq" id="WP_114074601.1">
    <property type="nucleotide sequence ID" value="NZ_CP029555.1"/>
</dbReference>
<proteinExistence type="predicted"/>
<accession>A0A344UPG9</accession>
<evidence type="ECO:0000313" key="2">
    <source>
        <dbReference type="EMBL" id="AXE37167.1"/>
    </source>
</evidence>
<gene>
    <name evidence="2" type="ORF">DK843_22730</name>
</gene>
<organism evidence="2 3">
    <name type="scientific">Chromobacterium phragmitis</name>
    <dbReference type="NCBI Taxonomy" id="2202141"/>
    <lineage>
        <taxon>Bacteria</taxon>
        <taxon>Pseudomonadati</taxon>
        <taxon>Pseudomonadota</taxon>
        <taxon>Betaproteobacteria</taxon>
        <taxon>Neisseriales</taxon>
        <taxon>Chromobacteriaceae</taxon>
        <taxon>Chromobacterium</taxon>
    </lineage>
</organism>
<geneLocation type="plasmid" evidence="2 3">
    <name>unnamed</name>
</geneLocation>
<sequence>MDYVDLVVNGLQAASMVIAGASAVAALTPSKRDDEVVGKIRGTVDKVRNVADVLALNIFHAKRK</sequence>
<keyword evidence="1" id="KW-1133">Transmembrane helix</keyword>
<keyword evidence="2" id="KW-0614">Plasmid</keyword>
<dbReference type="EMBL" id="CP029555">
    <property type="protein sequence ID" value="AXE37167.1"/>
    <property type="molecule type" value="Genomic_DNA"/>
</dbReference>